<dbReference type="SUPFAM" id="SSF52540">
    <property type="entry name" value="P-loop containing nucleoside triphosphate hydrolases"/>
    <property type="match status" value="1"/>
</dbReference>
<dbReference type="Gene3D" id="3.30.450.90">
    <property type="match status" value="1"/>
</dbReference>
<dbReference type="RefSeq" id="WP_121922396.1">
    <property type="nucleotide sequence ID" value="NZ_REFO01000010.1"/>
</dbReference>
<evidence type="ECO:0000259" key="4">
    <source>
        <dbReference type="PROSITE" id="PS00662"/>
    </source>
</evidence>
<comment type="caution">
    <text evidence="5">The sequence shown here is derived from an EMBL/GenBank/DDBJ whole genome shotgun (WGS) entry which is preliminary data.</text>
</comment>
<dbReference type="AlphaFoldDB" id="A0A3M0BS06"/>
<dbReference type="Proteomes" id="UP000280842">
    <property type="component" value="Unassembled WGS sequence"/>
</dbReference>
<gene>
    <name evidence="5" type="ORF">CLV39_0238</name>
</gene>
<accession>A0A3M0BS06</accession>
<dbReference type="PANTHER" id="PTHR30258:SF1">
    <property type="entry name" value="PROTEIN TRANSPORT PROTEIN HOFB HOMOLOG"/>
    <property type="match status" value="1"/>
</dbReference>
<dbReference type="Gene3D" id="3.40.50.300">
    <property type="entry name" value="P-loop containing nucleotide triphosphate hydrolases"/>
    <property type="match status" value="1"/>
</dbReference>
<dbReference type="InterPro" id="IPR001482">
    <property type="entry name" value="T2SS/T4SS_dom"/>
</dbReference>
<proteinExistence type="inferred from homology"/>
<evidence type="ECO:0000313" key="5">
    <source>
        <dbReference type="EMBL" id="RMA97618.1"/>
    </source>
</evidence>
<evidence type="ECO:0000256" key="3">
    <source>
        <dbReference type="ARBA" id="ARBA00022840"/>
    </source>
</evidence>
<dbReference type="Pfam" id="PF00437">
    <property type="entry name" value="T2SSE"/>
    <property type="match status" value="1"/>
</dbReference>
<comment type="similarity">
    <text evidence="1">Belongs to the GSP E family.</text>
</comment>
<feature type="domain" description="Bacterial type II secretion system protein E" evidence="4">
    <location>
        <begin position="395"/>
        <end position="409"/>
    </location>
</feature>
<dbReference type="GO" id="GO:0005524">
    <property type="term" value="F:ATP binding"/>
    <property type="evidence" value="ECO:0007669"/>
    <property type="project" value="UniProtKB-KW"/>
</dbReference>
<dbReference type="PANTHER" id="PTHR30258">
    <property type="entry name" value="TYPE II SECRETION SYSTEM PROTEIN GSPE-RELATED"/>
    <property type="match status" value="1"/>
</dbReference>
<dbReference type="PROSITE" id="PS00662">
    <property type="entry name" value="T2SP_E"/>
    <property type="match status" value="1"/>
</dbReference>
<dbReference type="InterPro" id="IPR007831">
    <property type="entry name" value="T2SS_GspE_N"/>
</dbReference>
<keyword evidence="3" id="KW-0067">ATP-binding</keyword>
<sequence>MTIRINKRPSEKSFAELIMERLGLSKEEFKQIQDEALKEKKSVLNLLIEKGYLEEDIAKIKAEYFGFKFDKLTNYNPPEFIKDLFTKEFLKNRLVLPLEYENNVLTIAMYEPTDVLTINQIVETFNKYGYEVKEVNIIVSTKSQIEEKIDILYEEERKLEEILDILKKSFKDFETPVETSEEEKISEKSSPIIILAHKIIEEAHFRKASDIHIQPFENKVEVRYRIDGVLHTILELPKYIHEALVSRYKIMSNLKIDEKRLPQDGRINFLKYNPSIDLDLRVSTVPTVYGEDIVMRLLEKKSELLNLDRLGFTEENLIKYKNAIKKPYGMILHTGPTGSGKTTTLYSALKEVDNPGVKIVTVEDPVEYTLGGSIVQTSINLAAGYTFAKALKAFLRHDPDIILVGEIRDLETAKIAVEASLTGHLVFSTLHTNDAVSTVTRLTEMGIESYLLADSLLIIVAQRLAKRICNNCKTKYTPSKKEIIIIENAGFKTEDINYLYKGKGCKVCNFTGYKGRIGIHEVLEISDKLRDMLIENKSTEELRKEAIKEGMKTLRQDAVLKAIQGITTIEEVERITID</sequence>
<dbReference type="OrthoDB" id="9765501at2"/>
<organism evidence="5 6">
    <name type="scientific">Hydrogenothermus marinus</name>
    <dbReference type="NCBI Taxonomy" id="133270"/>
    <lineage>
        <taxon>Bacteria</taxon>
        <taxon>Pseudomonadati</taxon>
        <taxon>Aquificota</taxon>
        <taxon>Aquificia</taxon>
        <taxon>Aquificales</taxon>
        <taxon>Hydrogenothermaceae</taxon>
        <taxon>Hydrogenothermus</taxon>
    </lineage>
</organism>
<evidence type="ECO:0000256" key="1">
    <source>
        <dbReference type="ARBA" id="ARBA00006611"/>
    </source>
</evidence>
<dbReference type="GO" id="GO:0016887">
    <property type="term" value="F:ATP hydrolysis activity"/>
    <property type="evidence" value="ECO:0007669"/>
    <property type="project" value="TreeGrafter"/>
</dbReference>
<evidence type="ECO:0000313" key="6">
    <source>
        <dbReference type="Proteomes" id="UP000280842"/>
    </source>
</evidence>
<keyword evidence="2" id="KW-0547">Nucleotide-binding</keyword>
<keyword evidence="6" id="KW-1185">Reference proteome</keyword>
<dbReference type="EMBL" id="REFO01000010">
    <property type="protein sequence ID" value="RMA97618.1"/>
    <property type="molecule type" value="Genomic_DNA"/>
</dbReference>
<dbReference type="FunFam" id="3.40.50.300:FF:000398">
    <property type="entry name" value="Type IV pilus assembly ATPase PilB"/>
    <property type="match status" value="1"/>
</dbReference>
<dbReference type="Pfam" id="PF05157">
    <property type="entry name" value="MshEN"/>
    <property type="match status" value="1"/>
</dbReference>
<dbReference type="InterPro" id="IPR037257">
    <property type="entry name" value="T2SS_E_N_sf"/>
</dbReference>
<reference evidence="5 6" key="1">
    <citation type="submission" date="2018-10" db="EMBL/GenBank/DDBJ databases">
        <title>Genomic Encyclopedia of Archaeal and Bacterial Type Strains, Phase II (KMG-II): from individual species to whole genera.</title>
        <authorList>
            <person name="Goeker M."/>
        </authorList>
    </citation>
    <scope>NUCLEOTIDE SEQUENCE [LARGE SCALE GENOMIC DNA]</scope>
    <source>
        <strain evidence="5 6">VM1</strain>
    </source>
</reference>
<protein>
    <submittedName>
        <fullName evidence="5">Type IV pilus assembly protein PilB</fullName>
    </submittedName>
</protein>
<dbReference type="InterPro" id="IPR027417">
    <property type="entry name" value="P-loop_NTPase"/>
</dbReference>
<dbReference type="Gene3D" id="3.30.300.160">
    <property type="entry name" value="Type II secretion system, protein E, N-terminal domain"/>
    <property type="match status" value="1"/>
</dbReference>
<evidence type="ECO:0000256" key="2">
    <source>
        <dbReference type="ARBA" id="ARBA00022741"/>
    </source>
</evidence>
<name>A0A3M0BS06_9AQUI</name>
<dbReference type="CDD" id="cd01129">
    <property type="entry name" value="PulE-GspE-like"/>
    <property type="match status" value="1"/>
</dbReference>
<dbReference type="SUPFAM" id="SSF160246">
    <property type="entry name" value="EspE N-terminal domain-like"/>
    <property type="match status" value="1"/>
</dbReference>
<dbReference type="GO" id="GO:0005886">
    <property type="term" value="C:plasma membrane"/>
    <property type="evidence" value="ECO:0007669"/>
    <property type="project" value="TreeGrafter"/>
</dbReference>